<keyword evidence="3" id="KW-1003">Cell membrane</keyword>
<keyword evidence="5 7" id="KW-1133">Transmembrane helix</keyword>
<dbReference type="Proteomes" id="UP001255416">
    <property type="component" value="Unassembled WGS sequence"/>
</dbReference>
<feature type="transmembrane region" description="Helical" evidence="7">
    <location>
        <begin position="79"/>
        <end position="104"/>
    </location>
</feature>
<keyword evidence="2 7" id="KW-0813">Transport</keyword>
<keyword evidence="10" id="KW-1185">Reference proteome</keyword>
<comment type="function">
    <text evidence="7">Part of the tripartite ATP-independent periplasmic (TRAP) transport system.</text>
</comment>
<feature type="transmembrane region" description="Helical" evidence="7">
    <location>
        <begin position="116"/>
        <end position="136"/>
    </location>
</feature>
<evidence type="ECO:0000256" key="3">
    <source>
        <dbReference type="ARBA" id="ARBA00022475"/>
    </source>
</evidence>
<comment type="caution">
    <text evidence="9">The sequence shown here is derived from an EMBL/GenBank/DDBJ whole genome shotgun (WGS) entry which is preliminary data.</text>
</comment>
<reference evidence="10" key="1">
    <citation type="submission" date="2023-05" db="EMBL/GenBank/DDBJ databases">
        <title>Sedimentitalea sp. nov. JM2-8.</title>
        <authorList>
            <person name="Huang J."/>
        </authorList>
    </citation>
    <scope>NUCLEOTIDE SEQUENCE [LARGE SCALE GENOMIC DNA]</scope>
    <source>
        <strain evidence="10">KHS03</strain>
    </source>
</reference>
<proteinExistence type="inferred from homology"/>
<feature type="domain" description="Tripartite ATP-independent periplasmic transporters DctQ component" evidence="8">
    <location>
        <begin position="17"/>
        <end position="144"/>
    </location>
</feature>
<sequence length="155" mass="17160">MTRVEALVAAVAYMIVTMLLLAGILARELFSFSIWGVEKMAVFAAIYAAFLGLALASASNSHLRPQFTDGWWPERWRPAVARLGDLLSALLFLWLGVLAARYVIDTHANDARSMVIYWPLWAIQIVIPYACFSSALRHLAFALEPALKPAPDIQG</sequence>
<organism evidence="9 10">
    <name type="scientific">Sedimentitalea todarodis</name>
    <dbReference type="NCBI Taxonomy" id="1631240"/>
    <lineage>
        <taxon>Bacteria</taxon>
        <taxon>Pseudomonadati</taxon>
        <taxon>Pseudomonadota</taxon>
        <taxon>Alphaproteobacteria</taxon>
        <taxon>Rhodobacterales</taxon>
        <taxon>Paracoccaceae</taxon>
        <taxon>Sedimentitalea</taxon>
    </lineage>
</organism>
<name>A0ABU3VN35_9RHOB</name>
<accession>A0ABU3VN35</accession>
<comment type="subunit">
    <text evidence="7">The complex comprises the extracytoplasmic solute receptor protein and the two transmembrane proteins.</text>
</comment>
<feature type="transmembrane region" description="Helical" evidence="7">
    <location>
        <begin position="41"/>
        <end position="59"/>
    </location>
</feature>
<protein>
    <recommendedName>
        <fullName evidence="7">TRAP transporter small permease protein</fullName>
    </recommendedName>
</protein>
<comment type="similarity">
    <text evidence="7">Belongs to the TRAP transporter small permease family.</text>
</comment>
<keyword evidence="4 7" id="KW-0812">Transmembrane</keyword>
<evidence type="ECO:0000256" key="6">
    <source>
        <dbReference type="ARBA" id="ARBA00023136"/>
    </source>
</evidence>
<evidence type="ECO:0000259" key="8">
    <source>
        <dbReference type="Pfam" id="PF04290"/>
    </source>
</evidence>
<dbReference type="Pfam" id="PF04290">
    <property type="entry name" value="DctQ"/>
    <property type="match status" value="1"/>
</dbReference>
<dbReference type="InterPro" id="IPR055348">
    <property type="entry name" value="DctQ"/>
</dbReference>
<evidence type="ECO:0000256" key="1">
    <source>
        <dbReference type="ARBA" id="ARBA00004651"/>
    </source>
</evidence>
<keyword evidence="7" id="KW-0997">Cell inner membrane</keyword>
<gene>
    <name evidence="9" type="ORF">QO231_25060</name>
</gene>
<evidence type="ECO:0000313" key="10">
    <source>
        <dbReference type="Proteomes" id="UP001255416"/>
    </source>
</evidence>
<feature type="transmembrane region" description="Helical" evidence="7">
    <location>
        <begin position="6"/>
        <end position="29"/>
    </location>
</feature>
<evidence type="ECO:0000256" key="5">
    <source>
        <dbReference type="ARBA" id="ARBA00022989"/>
    </source>
</evidence>
<comment type="subcellular location">
    <subcellularLocation>
        <location evidence="7">Cell inner membrane</location>
        <topology evidence="7">Multi-pass membrane protein</topology>
    </subcellularLocation>
    <subcellularLocation>
        <location evidence="1">Cell membrane</location>
        <topology evidence="1">Multi-pass membrane protein</topology>
    </subcellularLocation>
</comment>
<keyword evidence="6 7" id="KW-0472">Membrane</keyword>
<evidence type="ECO:0000256" key="2">
    <source>
        <dbReference type="ARBA" id="ARBA00022448"/>
    </source>
</evidence>
<evidence type="ECO:0000313" key="9">
    <source>
        <dbReference type="EMBL" id="MDU9007094.1"/>
    </source>
</evidence>
<evidence type="ECO:0000256" key="7">
    <source>
        <dbReference type="RuleBase" id="RU369079"/>
    </source>
</evidence>
<dbReference type="EMBL" id="JASMWN010000045">
    <property type="protein sequence ID" value="MDU9007094.1"/>
    <property type="molecule type" value="Genomic_DNA"/>
</dbReference>
<evidence type="ECO:0000256" key="4">
    <source>
        <dbReference type="ARBA" id="ARBA00022692"/>
    </source>
</evidence>